<protein>
    <submittedName>
        <fullName evidence="3">Uncharacterized protein LOC111128343</fullName>
    </submittedName>
</protein>
<evidence type="ECO:0000313" key="3">
    <source>
        <dbReference type="RefSeq" id="XP_022329625.1"/>
    </source>
</evidence>
<feature type="chain" id="PRO_5034442271" evidence="1">
    <location>
        <begin position="19"/>
        <end position="159"/>
    </location>
</feature>
<organism evidence="2 3">
    <name type="scientific">Crassostrea virginica</name>
    <name type="common">Eastern oyster</name>
    <dbReference type="NCBI Taxonomy" id="6565"/>
    <lineage>
        <taxon>Eukaryota</taxon>
        <taxon>Metazoa</taxon>
        <taxon>Spiralia</taxon>
        <taxon>Lophotrochozoa</taxon>
        <taxon>Mollusca</taxon>
        <taxon>Bivalvia</taxon>
        <taxon>Autobranchia</taxon>
        <taxon>Pteriomorphia</taxon>
        <taxon>Ostreida</taxon>
        <taxon>Ostreoidea</taxon>
        <taxon>Ostreidae</taxon>
        <taxon>Crassostrea</taxon>
    </lineage>
</organism>
<dbReference type="OrthoDB" id="6060805at2759"/>
<evidence type="ECO:0000256" key="1">
    <source>
        <dbReference type="SAM" id="SignalP"/>
    </source>
</evidence>
<dbReference type="RefSeq" id="XP_022329625.1">
    <property type="nucleotide sequence ID" value="XM_022473917.1"/>
</dbReference>
<accession>A0A8B8DPB7</accession>
<keyword evidence="1" id="KW-0732">Signal</keyword>
<sequence>MWLTILVRLLIIFPRTHGEQECLKVSSTECCADFYFEDGFCKPCKSGYFGPNCGKTCPYPLYGRKCVDGKCNCPPHQCDVGSGCLVDHSENNTRTMTIRTQSPNETRFTQGVYRSTIQLPTERTTRTTPPPKITSILLDKMREKSTGNVADLLVFRFYY</sequence>
<dbReference type="AlphaFoldDB" id="A0A8B8DPB7"/>
<dbReference type="KEGG" id="cvn:111128343"/>
<dbReference type="GeneID" id="111128343"/>
<reference evidence="3" key="1">
    <citation type="submission" date="2025-08" db="UniProtKB">
        <authorList>
            <consortium name="RefSeq"/>
        </authorList>
    </citation>
    <scope>IDENTIFICATION</scope>
    <source>
        <tissue evidence="3">Whole sample</tissue>
    </source>
</reference>
<dbReference type="Proteomes" id="UP000694844">
    <property type="component" value="Chromosome 4"/>
</dbReference>
<name>A0A8B8DPB7_CRAVI</name>
<proteinExistence type="predicted"/>
<keyword evidence="2" id="KW-1185">Reference proteome</keyword>
<evidence type="ECO:0000313" key="2">
    <source>
        <dbReference type="Proteomes" id="UP000694844"/>
    </source>
</evidence>
<feature type="signal peptide" evidence="1">
    <location>
        <begin position="1"/>
        <end position="18"/>
    </location>
</feature>
<gene>
    <name evidence="3" type="primary">LOC111128343</name>
</gene>